<keyword evidence="2 5" id="KW-0808">Transferase</keyword>
<keyword evidence="1 5" id="KW-0489">Methyltransferase</keyword>
<dbReference type="InterPro" id="IPR007848">
    <property type="entry name" value="Small_mtfrase_dom"/>
</dbReference>
<dbReference type="Pfam" id="PF05175">
    <property type="entry name" value="MTS"/>
    <property type="match status" value="1"/>
</dbReference>
<protein>
    <submittedName>
        <fullName evidence="5">Methyltransferase</fullName>
    </submittedName>
</protein>
<feature type="domain" description="Methyltransferase small" evidence="4">
    <location>
        <begin position="136"/>
        <end position="300"/>
    </location>
</feature>
<dbReference type="GO" id="GO:0008757">
    <property type="term" value="F:S-adenosylmethionine-dependent methyltransferase activity"/>
    <property type="evidence" value="ECO:0007669"/>
    <property type="project" value="InterPro"/>
</dbReference>
<evidence type="ECO:0000256" key="2">
    <source>
        <dbReference type="ARBA" id="ARBA00022679"/>
    </source>
</evidence>
<evidence type="ECO:0000313" key="6">
    <source>
        <dbReference type="Proteomes" id="UP000247763"/>
    </source>
</evidence>
<evidence type="ECO:0000313" key="5">
    <source>
        <dbReference type="EMBL" id="AWM76766.1"/>
    </source>
</evidence>
<name>A0A2Z3HRJ2_9CAUL</name>
<reference evidence="6" key="1">
    <citation type="submission" date="2018-05" db="EMBL/GenBank/DDBJ databases">
        <title>Genome sequencing of Phenylobacterium sp. HYN0004.</title>
        <authorList>
            <person name="Yi H."/>
            <person name="Baek C."/>
        </authorList>
    </citation>
    <scope>NUCLEOTIDE SEQUENCE [LARGE SCALE GENOMIC DNA]</scope>
    <source>
        <strain evidence="6">HYN0004</strain>
    </source>
</reference>
<dbReference type="PANTHER" id="PTHR47816">
    <property type="entry name" value="RIBOSOMAL RNA SMALL SUBUNIT METHYLTRANSFERASE C"/>
    <property type="match status" value="1"/>
</dbReference>
<dbReference type="AlphaFoldDB" id="A0A2Z3HRJ2"/>
<dbReference type="Proteomes" id="UP000247763">
    <property type="component" value="Chromosome"/>
</dbReference>
<evidence type="ECO:0000256" key="3">
    <source>
        <dbReference type="ARBA" id="ARBA00022691"/>
    </source>
</evidence>
<evidence type="ECO:0000259" key="4">
    <source>
        <dbReference type="Pfam" id="PF05175"/>
    </source>
</evidence>
<accession>A0A2Z3HRJ2</accession>
<dbReference type="EMBL" id="CP029479">
    <property type="protein sequence ID" value="AWM76766.1"/>
    <property type="molecule type" value="Genomic_DNA"/>
</dbReference>
<keyword evidence="3" id="KW-0949">S-adenosyl-L-methionine</keyword>
<dbReference type="CDD" id="cd02440">
    <property type="entry name" value="AdoMet_MTases"/>
    <property type="match status" value="1"/>
</dbReference>
<dbReference type="Gene3D" id="3.40.50.150">
    <property type="entry name" value="Vaccinia Virus protein VP39"/>
    <property type="match status" value="1"/>
</dbReference>
<dbReference type="PANTHER" id="PTHR47816:SF4">
    <property type="entry name" value="RIBOSOMAL RNA SMALL SUBUNIT METHYLTRANSFERASE C"/>
    <property type="match status" value="1"/>
</dbReference>
<proteinExistence type="predicted"/>
<dbReference type="KEGG" id="phb:HYN04_02710"/>
<dbReference type="InterPro" id="IPR046977">
    <property type="entry name" value="RsmC/RlmG"/>
</dbReference>
<keyword evidence="6" id="KW-1185">Reference proteome</keyword>
<dbReference type="RefSeq" id="WP_110449335.1">
    <property type="nucleotide sequence ID" value="NZ_CP029479.1"/>
</dbReference>
<dbReference type="GO" id="GO:0032259">
    <property type="term" value="P:methylation"/>
    <property type="evidence" value="ECO:0007669"/>
    <property type="project" value="UniProtKB-KW"/>
</dbReference>
<evidence type="ECO:0000256" key="1">
    <source>
        <dbReference type="ARBA" id="ARBA00022603"/>
    </source>
</evidence>
<gene>
    <name evidence="5" type="ORF">HYN04_02710</name>
</gene>
<sequence length="303" mass="32454">MTPPVLLYGQPPPALFREPEGAVQVSPLDPGGVDLAETPEVAFASALILAPPGRLEREWVLARTLQLLPPGARIIALAPNDRGGSRIAPALRAFGCEVTDEPRRRQRICRTLRPAHPVGLDIALEAGGPRLDPRLGLWTQPGVFSWDRPDPGTALLLGAAPALRGRGADLGCGIGVLALHALESPEVSTIELWDLDRRAIACARRNVADARASFHHGDVRRMAQGGGDLDFVIMNPPFHDGGREDRALGAAFISVAARRLGPGGVCWLTANRHLPYEATLAEAFSSVRLRAETGGFKVYEAIR</sequence>
<organism evidence="5 6">
    <name type="scientific">Phenylobacterium parvum</name>
    <dbReference type="NCBI Taxonomy" id="2201350"/>
    <lineage>
        <taxon>Bacteria</taxon>
        <taxon>Pseudomonadati</taxon>
        <taxon>Pseudomonadota</taxon>
        <taxon>Alphaproteobacteria</taxon>
        <taxon>Caulobacterales</taxon>
        <taxon>Caulobacteraceae</taxon>
        <taxon>Phenylobacterium</taxon>
    </lineage>
</organism>
<dbReference type="OrthoDB" id="9816072at2"/>
<dbReference type="InterPro" id="IPR029063">
    <property type="entry name" value="SAM-dependent_MTases_sf"/>
</dbReference>
<dbReference type="SUPFAM" id="SSF53335">
    <property type="entry name" value="S-adenosyl-L-methionine-dependent methyltransferases"/>
    <property type="match status" value="1"/>
</dbReference>